<dbReference type="Proteomes" id="UP000054693">
    <property type="component" value="Unassembled WGS sequence"/>
</dbReference>
<dbReference type="AlphaFoldDB" id="A0A0W0ZVE0"/>
<dbReference type="OrthoDB" id="5653959at2"/>
<dbReference type="STRING" id="40335.Ltuc_0704"/>
<gene>
    <name evidence="2" type="primary">smc_1</name>
    <name evidence="2" type="ORF">Ltuc_0704</name>
</gene>
<dbReference type="RefSeq" id="WP_058519953.1">
    <property type="nucleotide sequence ID" value="NZ_CAAAIP010000001.1"/>
</dbReference>
<dbReference type="EMBL" id="LNZA01000001">
    <property type="protein sequence ID" value="KTD72857.1"/>
    <property type="molecule type" value="Genomic_DNA"/>
</dbReference>
<feature type="coiled-coil region" evidence="1">
    <location>
        <begin position="333"/>
        <end position="496"/>
    </location>
</feature>
<name>A0A0W0ZVE0_9GAMM</name>
<sequence length="745" mass="84991">MPSSLKATELSQWTHGNPDLIAKLLFNLFSFLELETNKGKNSDSTYRKVAENIGNFISLLGEHRLHIPQPGKASIDGSALLGAYLRLGVTLNDKPIVGLSDEQIEAVHTFVKPLIPEGFTPKQFFDGLEGSPSKKHAAILKLLIFKDISPEHKEKMFKSKYTAKVNNLLDSILNLVDFMRTPFNVLVLEEKAAVAAAKKAKKENAPTSGIDLQWTSMYKAIEQSLQDIIHLKKGSAEKADKFLQEIRPSLTQCQQCFGIANTRYEVQKEFTAATQKRDEEFNEIFRALGFPEGNLEKIAHYISEFRENLIQNELEKAEAIKIMTLTQLINTYAAQWQTALDKIKKELASSKEELQKTKDTLEQKESVLVESDIQLQSVRKQYEMLQRVSDETGRKLEQQRLELDRLQQIESTSKDTIDQLQRDIEKTREDVQQKSTDLERLGEQLQEVKRENEQLRSELSSAQKYEQTILELQQQLDVLRQEKSFLQQQLLEVEKQTPKSSSGATSEVSQLGLHLEALQQENELLRQPRVVEKQAMRSSSEITPEVAQLRSQLESLQQENIQLKEALNKPQHIKPEKQAVLADFSDEKADLLIALGSLRLNRTDMVKIRKKIIVGSDKQLSEINTEIKRLQKINEFIETINKGILERAGFFSSDPHKKTKAIETAFQELSVEDKYKLATLSEENINEELSKENGEETDIGKFLKAIHHKRGFIAIHQATSFTFFKSKISDLDQELKQINSPIQVL</sequence>
<reference evidence="2 3" key="1">
    <citation type="submission" date="2015-11" db="EMBL/GenBank/DDBJ databases">
        <title>Genomic analysis of 38 Legionella species identifies large and diverse effector repertoires.</title>
        <authorList>
            <person name="Burstein D."/>
            <person name="Amaro F."/>
            <person name="Zusman T."/>
            <person name="Lifshitz Z."/>
            <person name="Cohen O."/>
            <person name="Gilbert J.A."/>
            <person name="Pupko T."/>
            <person name="Shuman H.A."/>
            <person name="Segal G."/>
        </authorList>
    </citation>
    <scope>NUCLEOTIDE SEQUENCE [LARGE SCALE GENOMIC DNA]</scope>
    <source>
        <strain evidence="2 3">ATCC 49180</strain>
    </source>
</reference>
<evidence type="ECO:0000313" key="2">
    <source>
        <dbReference type="EMBL" id="KTD72857.1"/>
    </source>
</evidence>
<accession>A0A0W0ZVE0</accession>
<organism evidence="2 3">
    <name type="scientific">Legionella tucsonensis</name>
    <dbReference type="NCBI Taxonomy" id="40335"/>
    <lineage>
        <taxon>Bacteria</taxon>
        <taxon>Pseudomonadati</taxon>
        <taxon>Pseudomonadota</taxon>
        <taxon>Gammaproteobacteria</taxon>
        <taxon>Legionellales</taxon>
        <taxon>Legionellaceae</taxon>
        <taxon>Legionella</taxon>
    </lineage>
</organism>
<keyword evidence="1" id="KW-0175">Coiled coil</keyword>
<protein>
    <submittedName>
        <fullName evidence="2">Chromosome partition protein Smc</fullName>
    </submittedName>
</protein>
<comment type="caution">
    <text evidence="2">The sequence shown here is derived from an EMBL/GenBank/DDBJ whole genome shotgun (WGS) entry which is preliminary data.</text>
</comment>
<dbReference type="PATRIC" id="fig|40335.7.peg.740"/>
<keyword evidence="3" id="KW-1185">Reference proteome</keyword>
<evidence type="ECO:0000313" key="3">
    <source>
        <dbReference type="Proteomes" id="UP000054693"/>
    </source>
</evidence>
<proteinExistence type="predicted"/>
<evidence type="ECO:0000256" key="1">
    <source>
        <dbReference type="SAM" id="Coils"/>
    </source>
</evidence>